<keyword evidence="10" id="KW-0482">Metalloprotease</keyword>
<dbReference type="GO" id="GO:0008235">
    <property type="term" value="F:metalloexopeptidase activity"/>
    <property type="evidence" value="ECO:0007669"/>
    <property type="project" value="InterPro"/>
</dbReference>
<dbReference type="Pfam" id="PF17900">
    <property type="entry name" value="Peptidase_M1_N"/>
    <property type="match status" value="1"/>
</dbReference>
<gene>
    <name evidence="17" type="ORF">HNR67_007290</name>
</gene>
<keyword evidence="13" id="KW-0732">Signal</keyword>
<proteinExistence type="inferred from homology"/>
<evidence type="ECO:0000313" key="17">
    <source>
        <dbReference type="EMBL" id="MBB4681172.1"/>
    </source>
</evidence>
<dbReference type="SUPFAM" id="SSF63737">
    <property type="entry name" value="Leukotriene A4 hydrolase N-terminal domain"/>
    <property type="match status" value="1"/>
</dbReference>
<evidence type="ECO:0000256" key="7">
    <source>
        <dbReference type="ARBA" id="ARBA00022723"/>
    </source>
</evidence>
<dbReference type="InterPro" id="IPR045175">
    <property type="entry name" value="M28_fam"/>
</dbReference>
<evidence type="ECO:0000256" key="8">
    <source>
        <dbReference type="ARBA" id="ARBA00022801"/>
    </source>
</evidence>
<keyword evidence="7" id="KW-0479">Metal-binding</keyword>
<name>A0A7W7FXC7_9PSEU</name>
<feature type="chain" id="PRO_5031233344" description="Aminopeptidase N" evidence="13">
    <location>
        <begin position="28"/>
        <end position="724"/>
    </location>
</feature>
<keyword evidence="6" id="KW-0645">Protease</keyword>
<evidence type="ECO:0000256" key="11">
    <source>
        <dbReference type="ARBA" id="ARBA00029811"/>
    </source>
</evidence>
<comment type="cofactor">
    <cofactor evidence="2">
        <name>Zn(2+)</name>
        <dbReference type="ChEBI" id="CHEBI:29105"/>
    </cofactor>
</comment>
<dbReference type="InterPro" id="IPR007484">
    <property type="entry name" value="Peptidase_M28"/>
</dbReference>
<dbReference type="GO" id="GO:0016285">
    <property type="term" value="F:alanyl aminopeptidase activity"/>
    <property type="evidence" value="ECO:0007669"/>
    <property type="project" value="UniProtKB-EC"/>
</dbReference>
<evidence type="ECO:0000256" key="9">
    <source>
        <dbReference type="ARBA" id="ARBA00022833"/>
    </source>
</evidence>
<dbReference type="Gene3D" id="2.60.40.1730">
    <property type="entry name" value="tricorn interacting facor f3 domain"/>
    <property type="match status" value="1"/>
</dbReference>
<dbReference type="AlphaFoldDB" id="A0A7W7FXC7"/>
<dbReference type="PRINTS" id="PR00756">
    <property type="entry name" value="ALADIPTASE"/>
</dbReference>
<comment type="caution">
    <text evidence="17">The sequence shown here is derived from an EMBL/GenBank/DDBJ whole genome shotgun (WGS) entry which is preliminary data.</text>
</comment>
<dbReference type="Pfam" id="PF04389">
    <property type="entry name" value="Peptidase_M28"/>
    <property type="match status" value="1"/>
</dbReference>
<dbReference type="InterPro" id="IPR045357">
    <property type="entry name" value="Aminopeptidase_N-like_N"/>
</dbReference>
<dbReference type="InterPro" id="IPR042097">
    <property type="entry name" value="Aminopeptidase_N-like_N_sf"/>
</dbReference>
<feature type="domain" description="Aminopeptidase N-like N-terminal" evidence="16">
    <location>
        <begin position="314"/>
        <end position="480"/>
    </location>
</feature>
<comment type="similarity">
    <text evidence="3">Belongs to the peptidase M1 family.</text>
</comment>
<evidence type="ECO:0000256" key="2">
    <source>
        <dbReference type="ARBA" id="ARBA00001947"/>
    </source>
</evidence>
<evidence type="ECO:0000313" key="18">
    <source>
        <dbReference type="Proteomes" id="UP000533598"/>
    </source>
</evidence>
<keyword evidence="9" id="KW-0862">Zinc</keyword>
<dbReference type="Proteomes" id="UP000533598">
    <property type="component" value="Unassembled WGS sequence"/>
</dbReference>
<evidence type="ECO:0000256" key="12">
    <source>
        <dbReference type="ARBA" id="ARBA00031533"/>
    </source>
</evidence>
<dbReference type="RefSeq" id="WP_185007547.1">
    <property type="nucleotide sequence ID" value="NZ_BAAAUI010000045.1"/>
</dbReference>
<dbReference type="SUPFAM" id="SSF55486">
    <property type="entry name" value="Metalloproteases ('zincins'), catalytic domain"/>
    <property type="match status" value="1"/>
</dbReference>
<accession>A0A7W7FXC7</accession>
<evidence type="ECO:0000256" key="10">
    <source>
        <dbReference type="ARBA" id="ARBA00023049"/>
    </source>
</evidence>
<evidence type="ECO:0000256" key="13">
    <source>
        <dbReference type="SAM" id="SignalP"/>
    </source>
</evidence>
<feature type="signal peptide" evidence="13">
    <location>
        <begin position="1"/>
        <end position="27"/>
    </location>
</feature>
<evidence type="ECO:0000256" key="1">
    <source>
        <dbReference type="ARBA" id="ARBA00000098"/>
    </source>
</evidence>
<dbReference type="InterPro" id="IPR027268">
    <property type="entry name" value="Peptidase_M4/M1_CTD_sf"/>
</dbReference>
<evidence type="ECO:0000259" key="16">
    <source>
        <dbReference type="Pfam" id="PF17900"/>
    </source>
</evidence>
<dbReference type="EMBL" id="JACHMH010000001">
    <property type="protein sequence ID" value="MBB4681172.1"/>
    <property type="molecule type" value="Genomic_DNA"/>
</dbReference>
<dbReference type="EC" id="3.4.11.2" evidence="4"/>
<dbReference type="InterPro" id="IPR001930">
    <property type="entry name" value="Peptidase_M1"/>
</dbReference>
<organism evidence="17 18">
    <name type="scientific">Crossiella cryophila</name>
    <dbReference type="NCBI Taxonomy" id="43355"/>
    <lineage>
        <taxon>Bacteria</taxon>
        <taxon>Bacillati</taxon>
        <taxon>Actinomycetota</taxon>
        <taxon>Actinomycetes</taxon>
        <taxon>Pseudonocardiales</taxon>
        <taxon>Pseudonocardiaceae</taxon>
        <taxon>Crossiella</taxon>
    </lineage>
</organism>
<dbReference type="Gene3D" id="1.10.390.10">
    <property type="entry name" value="Neutral Protease Domain 2"/>
    <property type="match status" value="1"/>
</dbReference>
<evidence type="ECO:0000259" key="15">
    <source>
        <dbReference type="Pfam" id="PF04389"/>
    </source>
</evidence>
<reference evidence="17 18" key="1">
    <citation type="submission" date="2020-08" db="EMBL/GenBank/DDBJ databases">
        <title>Sequencing the genomes of 1000 actinobacteria strains.</title>
        <authorList>
            <person name="Klenk H.-P."/>
        </authorList>
    </citation>
    <scope>NUCLEOTIDE SEQUENCE [LARGE SCALE GENOMIC DNA]</scope>
    <source>
        <strain evidence="17 18">DSM 44230</strain>
    </source>
</reference>
<protein>
    <recommendedName>
        <fullName evidence="5">Aminopeptidase N</fullName>
        <ecNumber evidence="4">3.4.11.2</ecNumber>
    </recommendedName>
    <alternativeName>
        <fullName evidence="11">Alanine aminopeptidase</fullName>
    </alternativeName>
    <alternativeName>
        <fullName evidence="12">Lysyl aminopeptidase</fullName>
    </alternativeName>
</protein>
<evidence type="ECO:0000256" key="5">
    <source>
        <dbReference type="ARBA" id="ARBA00015611"/>
    </source>
</evidence>
<keyword evidence="8" id="KW-0378">Hydrolase</keyword>
<feature type="domain" description="Peptidase M28" evidence="15">
    <location>
        <begin position="102"/>
        <end position="284"/>
    </location>
</feature>
<evidence type="ECO:0000259" key="14">
    <source>
        <dbReference type="Pfam" id="PF01433"/>
    </source>
</evidence>
<dbReference type="InterPro" id="IPR014782">
    <property type="entry name" value="Peptidase_M1_dom"/>
</dbReference>
<keyword evidence="18" id="KW-1185">Reference proteome</keyword>
<dbReference type="GO" id="GO:0006508">
    <property type="term" value="P:proteolysis"/>
    <property type="evidence" value="ECO:0007669"/>
    <property type="project" value="UniProtKB-KW"/>
</dbReference>
<dbReference type="PANTHER" id="PTHR12147">
    <property type="entry name" value="METALLOPEPTIDASE M28 FAMILY MEMBER"/>
    <property type="match status" value="1"/>
</dbReference>
<dbReference type="Gene3D" id="3.40.630.10">
    <property type="entry name" value="Zn peptidases"/>
    <property type="match status" value="1"/>
</dbReference>
<dbReference type="GO" id="GO:0008270">
    <property type="term" value="F:zinc ion binding"/>
    <property type="evidence" value="ECO:0007669"/>
    <property type="project" value="InterPro"/>
</dbReference>
<sequence length="724" mass="78705">MRSPLRRLLPVLLGAAVVLTGVAPATAQPGATGAGGVPTVSYADVLPHLQAFQQIADHNGGNRAHGTPGFKQSLDYVKARLDLAGFRTTVQKFQHDGKDGFNLIADWPGGDESRTLFLGAHLDSVPEGPGLNDNGSGSAALLTTALTVARKKLPTDRHLRFAWWGAEESGLVGSRHYVGGLTPVQRDQIEVYLNFDMTATPKPQFFIVIDTGTPATPLFQKYFKDRGKDTFEVGAGGGSDHTAFHEKGVRTGGFMTPLDDCYHKACDTLANLDPEVETMSTNAMITAVWGLAQDPAGVGDPYYPKDGNSGYQVEHYDVKIDYDPAKPEALTGDTTVTAVAQRDLDLFHLDLNGFTVDSTTVDGAQAGNRREAEHELVITPKQRIRKGSKFKVRVRYSGKHGTEGWNPIQGGGFSASGEPHSAASWYPANDHPSDKATFSLTATVPEGWTAVGNGKPGQTSKADGRSTFHWHEDQPMATYLSTVAVDKFTMRTSTLKDGKPAIYAWGSGTTPEPASEALMQPMLDYFSSLYGPYPFSSTGGIIVNASGLGALETQSRPTYSGGMWDASMAHELTHQWFGNAVSVADWRNACLNECVAQYANQLWEEHNGADLDKGFYRGVVEENRNKPEFWNVPLFDPGPGKELDPALYHKGSVMMHALRRTVGDQAFFGLLKRWIRENNGGNATWLQFEALAQQVSGKDLRGFFDAWAHGKVIPAEKYLYPNGK</sequence>
<dbReference type="CDD" id="cd09603">
    <property type="entry name" value="M1_APN_like"/>
    <property type="match status" value="1"/>
</dbReference>
<evidence type="ECO:0000256" key="3">
    <source>
        <dbReference type="ARBA" id="ARBA00010136"/>
    </source>
</evidence>
<comment type="catalytic activity">
    <reaction evidence="1">
        <text>Release of an N-terminal amino acid, Xaa-|-Yaa- from a peptide, amide or arylamide. Xaa is preferably Ala, but may be most amino acids including Pro (slow action). When a terminal hydrophobic residue is followed by a prolyl residue, the two may be released as an intact Xaa-Pro dipeptide.</text>
        <dbReference type="EC" id="3.4.11.2"/>
    </reaction>
</comment>
<evidence type="ECO:0000256" key="4">
    <source>
        <dbReference type="ARBA" id="ARBA00012564"/>
    </source>
</evidence>
<dbReference type="SUPFAM" id="SSF53187">
    <property type="entry name" value="Zn-dependent exopeptidases"/>
    <property type="match status" value="1"/>
</dbReference>
<dbReference type="Pfam" id="PF01433">
    <property type="entry name" value="Peptidase_M1"/>
    <property type="match status" value="1"/>
</dbReference>
<feature type="domain" description="Peptidase M1 membrane alanine aminopeptidase" evidence="14">
    <location>
        <begin position="568"/>
        <end position="707"/>
    </location>
</feature>
<dbReference type="PANTHER" id="PTHR12147:SF26">
    <property type="entry name" value="PEPTIDASE M28 DOMAIN-CONTAINING PROTEIN"/>
    <property type="match status" value="1"/>
</dbReference>
<evidence type="ECO:0000256" key="6">
    <source>
        <dbReference type="ARBA" id="ARBA00022670"/>
    </source>
</evidence>